<dbReference type="RefSeq" id="WP_213542672.1">
    <property type="nucleotide sequence ID" value="NZ_AP023420.1"/>
</dbReference>
<evidence type="ECO:0000313" key="2">
    <source>
        <dbReference type="Proteomes" id="UP000679848"/>
    </source>
</evidence>
<dbReference type="AlphaFoldDB" id="A0A810Q5N0"/>
<protein>
    <recommendedName>
        <fullName evidence="3">Bacterial Ig-like domain-containing protein</fullName>
    </recommendedName>
</protein>
<organism evidence="1 2">
    <name type="scientific">Pusillibacter faecalis</name>
    <dbReference type="NCBI Taxonomy" id="2714358"/>
    <lineage>
        <taxon>Bacteria</taxon>
        <taxon>Bacillati</taxon>
        <taxon>Bacillota</taxon>
        <taxon>Clostridia</taxon>
        <taxon>Eubacteriales</taxon>
        <taxon>Oscillospiraceae</taxon>
        <taxon>Pusillibacter</taxon>
    </lineage>
</organism>
<dbReference type="EMBL" id="AP023420">
    <property type="protein sequence ID" value="BCK83410.1"/>
    <property type="molecule type" value="Genomic_DNA"/>
</dbReference>
<accession>A0A810Q5N0</accession>
<dbReference type="Proteomes" id="UP000679848">
    <property type="component" value="Chromosome"/>
</dbReference>
<keyword evidence="2" id="KW-1185">Reference proteome</keyword>
<evidence type="ECO:0008006" key="3">
    <source>
        <dbReference type="Google" id="ProtNLM"/>
    </source>
</evidence>
<proteinExistence type="predicted"/>
<dbReference type="KEGG" id="pfaa:MM59RIKEN_07290"/>
<reference evidence="1" key="1">
    <citation type="submission" date="2020-09" db="EMBL/GenBank/DDBJ databases">
        <title>New species isolated from human feces.</title>
        <authorList>
            <person name="Kitahara M."/>
            <person name="Shigeno Y."/>
            <person name="Shime M."/>
            <person name="Matsumoto Y."/>
            <person name="Nakamura S."/>
            <person name="Motooka D."/>
            <person name="Fukuoka S."/>
            <person name="Nishikawa H."/>
            <person name="Benno Y."/>
        </authorList>
    </citation>
    <scope>NUCLEOTIDE SEQUENCE</scope>
    <source>
        <strain evidence="1">MM59</strain>
    </source>
</reference>
<name>A0A810Q5N0_9FIRM</name>
<gene>
    <name evidence="1" type="ORF">MM59RIKEN_07290</name>
</gene>
<evidence type="ECO:0000313" key="1">
    <source>
        <dbReference type="EMBL" id="BCK83410.1"/>
    </source>
</evidence>
<sequence>MASYFNLTLDTTAPSGLTLQINDGALYATSTAVKLTIGVSDEQTTGYQMKIWGIDGVAEEASASWETFATSKSVNLTSGDGLKTVHIKVRDDVGNESAEVTDDITLNTTVPVVTVTGPDKSKISKIAGFNQSVINFTSDVEFDEYKVCVVPANSSEQDAGTLIPTTGGSINTSGNEGNYPATTNIQVTINGTDLESASTGDGVKIVKVFVKTAAGIWSVA</sequence>